<dbReference type="Gene3D" id="3.30.70.2220">
    <property type="entry name" value="CRISPR-Cas system, Cmr2 subunit, D1 domain, cysteine cluster"/>
    <property type="match status" value="1"/>
</dbReference>
<reference evidence="4 5" key="1">
    <citation type="journal article" date="2018" name="Nat. Biotechnol.">
        <title>A standardized bacterial taxonomy based on genome phylogeny substantially revises the tree of life.</title>
        <authorList>
            <person name="Parks D.H."/>
            <person name="Chuvochina M."/>
            <person name="Waite D.W."/>
            <person name="Rinke C."/>
            <person name="Skarshewski A."/>
            <person name="Chaumeil P.A."/>
            <person name="Hugenholtz P."/>
        </authorList>
    </citation>
    <scope>NUCLEOTIDE SEQUENCE [LARGE SCALE GENOMIC DNA]</scope>
    <source>
        <strain evidence="4">UBA12529</strain>
    </source>
</reference>
<evidence type="ECO:0000259" key="3">
    <source>
        <dbReference type="PROSITE" id="PS50887"/>
    </source>
</evidence>
<dbReference type="InterPro" id="IPR024615">
    <property type="entry name" value="CRISPR-assoc_Cmr2_N"/>
</dbReference>
<dbReference type="GO" id="GO:0051607">
    <property type="term" value="P:defense response to virus"/>
    <property type="evidence" value="ECO:0007669"/>
    <property type="project" value="UniProtKB-KW"/>
</dbReference>
<organism evidence="4 5">
    <name type="scientific">Thermodesulfobacterium commune</name>
    <dbReference type="NCBI Taxonomy" id="1741"/>
    <lineage>
        <taxon>Bacteria</taxon>
        <taxon>Pseudomonadati</taxon>
        <taxon>Thermodesulfobacteriota</taxon>
        <taxon>Thermodesulfobacteria</taxon>
        <taxon>Thermodesulfobacteriales</taxon>
        <taxon>Thermodesulfobacteriaceae</taxon>
        <taxon>Thermodesulfobacterium</taxon>
    </lineage>
</organism>
<dbReference type="Pfam" id="PF12469">
    <property type="entry name" value="Cmr2_N"/>
    <property type="match status" value="1"/>
</dbReference>
<dbReference type="PROSITE" id="PS50887">
    <property type="entry name" value="GGDEF"/>
    <property type="match status" value="1"/>
</dbReference>
<dbReference type="Gene3D" id="3.30.70.270">
    <property type="match status" value="1"/>
</dbReference>
<dbReference type="NCBIfam" id="TIGR02577">
    <property type="entry name" value="cas_TM1794_Cmr2"/>
    <property type="match status" value="1"/>
</dbReference>
<dbReference type="GO" id="GO:0000166">
    <property type="term" value="F:nucleotide binding"/>
    <property type="evidence" value="ECO:0007669"/>
    <property type="project" value="UniProtKB-KW"/>
</dbReference>
<name>A0A3B8N5G1_9BACT</name>
<dbReference type="CDD" id="cd09679">
    <property type="entry name" value="Cas10_III"/>
    <property type="match status" value="1"/>
</dbReference>
<comment type="caution">
    <text evidence="4">The sequence shown here is derived from an EMBL/GenBank/DDBJ whole genome shotgun (WGS) entry which is preliminary data.</text>
</comment>
<protein>
    <submittedName>
        <fullName evidence="4">Type III-B CRISPR-associated protein Cas10/Cmr2</fullName>
    </submittedName>
</protein>
<accession>A0A3B8N5G1</accession>
<dbReference type="InterPro" id="IPR054767">
    <property type="entry name" value="Cas10-Cmr2_palm2"/>
</dbReference>
<keyword evidence="2" id="KW-0051">Antiviral defense</keyword>
<sequence length="922" mass="107271">MSNFTDKLKAFLHDPIDKCFEIPSHIQRAKEYAEIIDVSGVDEMNGPDEIASCMERSFLPKSEKYGLRKEHFYQECTEIRHPFSEGKICLPDFDKKKILSEVKTVFENIKTALPQDDKDKFLYLWRNLMEEMFDKFKDLPIGKYIPVLPADTRMPDHSIWEHLKIASAIKAFKDKQNNQLYQDNSLFLFSIGPVQSFISQARKTRDLFMGSFILSYLTFKAIEVVVEKYGPTNIIYPDLYKQPLMDWFLKKKNVEIKNSTEYWIDQPTIPNRFVAMIPITNVNEIKEFAQTIENKVKEAWMDMIKQVLDEFKLYSENEIKNISEKQTKNFPEIYWTAIPFKIGSNDLKVKDLKEFFAEHEIKKWHDLENFISLNAEFPPNIGFQYKLAYSTLEKSMGARKNLRNFEQIEEYDKKCHLCGEREAVICGKKREDEKKETEKIKCKVYLDVEKYGKYISSTEGLCIICFTKRALDKYLVNKFSDKFKDFSFPSTAEISCSDFKEKALKDAKSEFKEYVKTFQDIVGEENFKQVKVSFIPKLKEQNSNIENLEGYWFYEENLRVKEFEEQFGITPGEEQLNELKKKLKIITNKIGSPSPYYAILMLDGDFMGEWLSGERLPSLENAYNTEIWKKLPGEFKNQLKKFTNNKKILTPAIHASISHALRNYSLEFVRNIVEEEHLGKLVYSGGDDVLAFVNLKDLFDVMRKLRAAFSGHIKVVDGKIEVDWSNDTGFVEKDVEKDGRYFLTMGPKASASMGVVIAHYKAPLKIVIDNVRDTEKKAKNLEGKDAFAVSLMKRSGQTIKFACKWIVDNEDILEKIKKVSDYFRHESKPRLSKTFPYKLSKTLNEIKDKEGRFTLSQGIFEAELKRVLARSIENANKDKKKTAINNLFEDISFIFFNSGIGANVDQFIALLEFARFMAKPGD</sequence>
<keyword evidence="1" id="KW-0547">Nucleotide-binding</keyword>
<dbReference type="Proteomes" id="UP000257240">
    <property type="component" value="Unassembled WGS sequence"/>
</dbReference>
<dbReference type="EMBL" id="DLVE01000020">
    <property type="protein sequence ID" value="HAA83486.1"/>
    <property type="molecule type" value="Genomic_DNA"/>
</dbReference>
<evidence type="ECO:0000256" key="1">
    <source>
        <dbReference type="ARBA" id="ARBA00022741"/>
    </source>
</evidence>
<gene>
    <name evidence="4" type="primary">cas10</name>
    <name evidence="4" type="ORF">DCE01_01645</name>
</gene>
<evidence type="ECO:0000313" key="4">
    <source>
        <dbReference type="EMBL" id="HAA83486.1"/>
    </source>
</evidence>
<evidence type="ECO:0000256" key="2">
    <source>
        <dbReference type="ARBA" id="ARBA00023118"/>
    </source>
</evidence>
<dbReference type="Pfam" id="PF22335">
    <property type="entry name" value="Cas10-Cmr2_palm2"/>
    <property type="match status" value="1"/>
</dbReference>
<dbReference type="InterPro" id="IPR038242">
    <property type="entry name" value="Cmr2_N"/>
</dbReference>
<dbReference type="InterPro" id="IPR013407">
    <property type="entry name" value="CRISPR-assoc_prot_Cmr2"/>
</dbReference>
<proteinExistence type="predicted"/>
<dbReference type="AlphaFoldDB" id="A0A3B8N5G1"/>
<evidence type="ECO:0000313" key="5">
    <source>
        <dbReference type="Proteomes" id="UP000257240"/>
    </source>
</evidence>
<dbReference type="InterPro" id="IPR043128">
    <property type="entry name" value="Rev_trsase/Diguanyl_cyclase"/>
</dbReference>
<feature type="domain" description="GGDEF" evidence="3">
    <location>
        <begin position="595"/>
        <end position="792"/>
    </location>
</feature>
<dbReference type="InterPro" id="IPR000160">
    <property type="entry name" value="GGDEF_dom"/>
</dbReference>